<dbReference type="Proteomes" id="UP000305675">
    <property type="component" value="Unassembled WGS sequence"/>
</dbReference>
<keyword evidence="3" id="KW-1185">Reference proteome</keyword>
<organism evidence="2 3">
    <name type="scientific">Ferrimonas aestuarii</name>
    <dbReference type="NCBI Taxonomy" id="2569539"/>
    <lineage>
        <taxon>Bacteria</taxon>
        <taxon>Pseudomonadati</taxon>
        <taxon>Pseudomonadota</taxon>
        <taxon>Gammaproteobacteria</taxon>
        <taxon>Alteromonadales</taxon>
        <taxon>Ferrimonadaceae</taxon>
        <taxon>Ferrimonas</taxon>
    </lineage>
</organism>
<evidence type="ECO:0000256" key="1">
    <source>
        <dbReference type="SAM" id="Coils"/>
    </source>
</evidence>
<name>A0A4U1BKZ1_9GAMM</name>
<evidence type="ECO:0000313" key="2">
    <source>
        <dbReference type="EMBL" id="TKB53331.1"/>
    </source>
</evidence>
<proteinExistence type="predicted"/>
<dbReference type="EMBL" id="SWCJ01000012">
    <property type="protein sequence ID" value="TKB53331.1"/>
    <property type="molecule type" value="Genomic_DNA"/>
</dbReference>
<keyword evidence="1" id="KW-0175">Coiled coil</keyword>
<reference evidence="2 3" key="1">
    <citation type="submission" date="2019-04" db="EMBL/GenBank/DDBJ databases">
        <authorList>
            <person name="Hwang J.C."/>
        </authorList>
    </citation>
    <scope>NUCLEOTIDE SEQUENCE [LARGE SCALE GENOMIC DNA]</scope>
    <source>
        <strain evidence="2 3">IMCC35002</strain>
    </source>
</reference>
<accession>A0A4U1BKZ1</accession>
<sequence length="184" mass="20470">MAFAGLVIGFGVSQALEHDRAKPVNLVKQQMAENVSQVDKQLQLLKQQLQAIPTTNDSVAQLERLNQQIHSLEQALAQMQQYSIIMHENLDWLVRYGSIEHANGLPDFISRQGQAVSLCGGSVLFTVLSQQDSAIETQVGDHLTSFHVGSEAIFMAEKGRAKLSYLGQMDNYFKFRVNCNLHLG</sequence>
<feature type="coiled-coil region" evidence="1">
    <location>
        <begin position="28"/>
        <end position="82"/>
    </location>
</feature>
<gene>
    <name evidence="2" type="ORF">FCL42_14785</name>
</gene>
<comment type="caution">
    <text evidence="2">The sequence shown here is derived from an EMBL/GenBank/DDBJ whole genome shotgun (WGS) entry which is preliminary data.</text>
</comment>
<dbReference type="AlphaFoldDB" id="A0A4U1BKZ1"/>
<protein>
    <submittedName>
        <fullName evidence="2">Uncharacterized protein</fullName>
    </submittedName>
</protein>
<evidence type="ECO:0000313" key="3">
    <source>
        <dbReference type="Proteomes" id="UP000305675"/>
    </source>
</evidence>